<evidence type="ECO:0000313" key="2">
    <source>
        <dbReference type="EMBL" id="KAK9304986.1"/>
    </source>
</evidence>
<feature type="compositionally biased region" description="Basic and acidic residues" evidence="1">
    <location>
        <begin position="59"/>
        <end position="69"/>
    </location>
</feature>
<dbReference type="Proteomes" id="UP001432146">
    <property type="component" value="Unassembled WGS sequence"/>
</dbReference>
<gene>
    <name evidence="2" type="ORF">QLX08_003842</name>
</gene>
<comment type="caution">
    <text evidence="2">The sequence shown here is derived from an EMBL/GenBank/DDBJ whole genome shotgun (WGS) entry which is preliminary data.</text>
</comment>
<feature type="region of interest" description="Disordered" evidence="1">
    <location>
        <begin position="1"/>
        <end position="40"/>
    </location>
</feature>
<evidence type="ECO:0000313" key="3">
    <source>
        <dbReference type="Proteomes" id="UP001432146"/>
    </source>
</evidence>
<dbReference type="EMBL" id="JAWNGG020000057">
    <property type="protein sequence ID" value="KAK9304986.1"/>
    <property type="molecule type" value="Genomic_DNA"/>
</dbReference>
<feature type="compositionally biased region" description="Polar residues" evidence="1">
    <location>
        <begin position="70"/>
        <end position="79"/>
    </location>
</feature>
<feature type="region of interest" description="Disordered" evidence="1">
    <location>
        <begin position="59"/>
        <end position="79"/>
    </location>
</feature>
<name>A0AAW1A4Z9_9HYME</name>
<organism evidence="2 3">
    <name type="scientific">Tetragonisca angustula</name>
    <dbReference type="NCBI Taxonomy" id="166442"/>
    <lineage>
        <taxon>Eukaryota</taxon>
        <taxon>Metazoa</taxon>
        <taxon>Ecdysozoa</taxon>
        <taxon>Arthropoda</taxon>
        <taxon>Hexapoda</taxon>
        <taxon>Insecta</taxon>
        <taxon>Pterygota</taxon>
        <taxon>Neoptera</taxon>
        <taxon>Endopterygota</taxon>
        <taxon>Hymenoptera</taxon>
        <taxon>Apocrita</taxon>
        <taxon>Aculeata</taxon>
        <taxon>Apoidea</taxon>
        <taxon>Anthophila</taxon>
        <taxon>Apidae</taxon>
        <taxon>Tetragonisca</taxon>
    </lineage>
</organism>
<feature type="compositionally biased region" description="Basic and acidic residues" evidence="1">
    <location>
        <begin position="26"/>
        <end position="37"/>
    </location>
</feature>
<sequence length="79" mass="8791">MSASKEDEVNSMKVQFESITSGKNPEINKEKADKKTTTSEVGNTVNEVKIKAANTIKSVPKERDTKNERFQCTGQEDVL</sequence>
<accession>A0AAW1A4Z9</accession>
<evidence type="ECO:0000256" key="1">
    <source>
        <dbReference type="SAM" id="MobiDB-lite"/>
    </source>
</evidence>
<keyword evidence="3" id="KW-1185">Reference proteome</keyword>
<proteinExistence type="predicted"/>
<protein>
    <submittedName>
        <fullName evidence="2">Uncharacterized protein</fullName>
    </submittedName>
</protein>
<feature type="compositionally biased region" description="Basic and acidic residues" evidence="1">
    <location>
        <begin position="1"/>
        <end position="10"/>
    </location>
</feature>
<reference evidence="2 3" key="1">
    <citation type="submission" date="2024-05" db="EMBL/GenBank/DDBJ databases">
        <title>The nuclear and mitochondrial genome assemblies of Tetragonisca angustula (Apidae: Meliponini), a tiny yet remarkable pollinator in the Neotropics.</title>
        <authorList>
            <person name="Ferrari R."/>
            <person name="Ricardo P.C."/>
            <person name="Dias F.C."/>
            <person name="Araujo N.S."/>
            <person name="Soares D.O."/>
            <person name="Zhou Q.-S."/>
            <person name="Zhu C.-D."/>
            <person name="Coutinho L."/>
            <person name="Airas M.C."/>
            <person name="Batista T.M."/>
        </authorList>
    </citation>
    <scope>NUCLEOTIDE SEQUENCE [LARGE SCALE GENOMIC DNA]</scope>
    <source>
        <strain evidence="2">ASF017062</strain>
        <tissue evidence="2">Abdomen</tissue>
    </source>
</reference>
<dbReference type="AlphaFoldDB" id="A0AAW1A4Z9"/>